<evidence type="ECO:0000256" key="3">
    <source>
        <dbReference type="ARBA" id="ARBA00022741"/>
    </source>
</evidence>
<dbReference type="GO" id="GO:0002161">
    <property type="term" value="F:aminoacyl-tRNA deacylase activity"/>
    <property type="evidence" value="ECO:0007669"/>
    <property type="project" value="InterPro"/>
</dbReference>
<dbReference type="FunCoup" id="J4H213">
    <property type="interactions" value="436"/>
</dbReference>
<reference evidence="10 11" key="1">
    <citation type="journal article" date="2012" name="Appl. Environ. Microbiol.">
        <title>Short-read sequencing for genomic analysis of the brown rot fungus Fibroporia radiculosa.</title>
        <authorList>
            <person name="Tang J.D."/>
            <person name="Perkins A.D."/>
            <person name="Sonstegard T.S."/>
            <person name="Schroeder S.G."/>
            <person name="Burgess S.C."/>
            <person name="Diehl S.V."/>
        </authorList>
    </citation>
    <scope>NUCLEOTIDE SEQUENCE [LARGE SCALE GENOMIC DNA]</scope>
    <source>
        <strain evidence="10 11">TFFH 294</strain>
    </source>
</reference>
<dbReference type="InterPro" id="IPR002300">
    <property type="entry name" value="aa-tRNA-synth_Ia"/>
</dbReference>
<organism evidence="10 11">
    <name type="scientific">Fibroporia radiculosa</name>
    <dbReference type="NCBI Taxonomy" id="599839"/>
    <lineage>
        <taxon>Eukaryota</taxon>
        <taxon>Fungi</taxon>
        <taxon>Dikarya</taxon>
        <taxon>Basidiomycota</taxon>
        <taxon>Agaricomycotina</taxon>
        <taxon>Agaricomycetes</taxon>
        <taxon>Polyporales</taxon>
        <taxon>Fibroporiaceae</taxon>
        <taxon>Fibroporia</taxon>
    </lineage>
</organism>
<dbReference type="Gene3D" id="1.10.730.20">
    <property type="match status" value="1"/>
</dbReference>
<dbReference type="Gene3D" id="3.90.740.10">
    <property type="entry name" value="Valyl/Leucyl/Isoleucyl-tRNA synthetase, editing domain"/>
    <property type="match status" value="1"/>
</dbReference>
<name>J4H213_9APHY</name>
<dbReference type="InterPro" id="IPR009080">
    <property type="entry name" value="tRNAsynth_Ia_anticodon-bd"/>
</dbReference>
<dbReference type="SUPFAM" id="SSF52374">
    <property type="entry name" value="Nucleotidylyl transferase"/>
    <property type="match status" value="1"/>
</dbReference>
<dbReference type="Proteomes" id="UP000006352">
    <property type="component" value="Unassembled WGS sequence"/>
</dbReference>
<dbReference type="CDD" id="cd07960">
    <property type="entry name" value="Anticodon_Ia_Ile_BEm"/>
    <property type="match status" value="1"/>
</dbReference>
<keyword evidence="4" id="KW-0067">ATP-binding</keyword>
<dbReference type="Gene3D" id="3.40.50.620">
    <property type="entry name" value="HUPs"/>
    <property type="match status" value="2"/>
</dbReference>
<dbReference type="EMBL" id="HE797001">
    <property type="protein sequence ID" value="CCM00724.1"/>
    <property type="molecule type" value="Genomic_DNA"/>
</dbReference>
<dbReference type="InterPro" id="IPR009008">
    <property type="entry name" value="Val/Leu/Ile-tRNA-synth_edit"/>
</dbReference>
<keyword evidence="5" id="KW-0648">Protein biosynthesis</keyword>
<evidence type="ECO:0000256" key="5">
    <source>
        <dbReference type="ARBA" id="ARBA00022917"/>
    </source>
</evidence>
<dbReference type="GeneID" id="24095635"/>
<keyword evidence="11" id="KW-1185">Reference proteome</keyword>
<keyword evidence="2" id="KW-0436">Ligase</keyword>
<proteinExistence type="predicted"/>
<feature type="domain" description="Methionyl/Valyl/Leucyl/Isoleucyl-tRNA synthetase anticodon-binding" evidence="9">
    <location>
        <begin position="662"/>
        <end position="785"/>
    </location>
</feature>
<dbReference type="STRING" id="599839.J4H213"/>
<dbReference type="InterPro" id="IPR013155">
    <property type="entry name" value="M/V/L/I-tRNA-synth_anticd-bd"/>
</dbReference>
<dbReference type="PANTHER" id="PTHR42765">
    <property type="entry name" value="SOLEUCYL-TRNA SYNTHETASE"/>
    <property type="match status" value="1"/>
</dbReference>
<evidence type="ECO:0000256" key="2">
    <source>
        <dbReference type="ARBA" id="ARBA00022598"/>
    </source>
</evidence>
<dbReference type="GO" id="GO:0004822">
    <property type="term" value="F:isoleucine-tRNA ligase activity"/>
    <property type="evidence" value="ECO:0007669"/>
    <property type="project" value="UniProtKB-EC"/>
</dbReference>
<dbReference type="EC" id="6.1.1.5" evidence="1"/>
<dbReference type="PRINTS" id="PR00984">
    <property type="entry name" value="TRNASYNTHILE"/>
</dbReference>
<dbReference type="OrthoDB" id="10264412at2759"/>
<accession>J4H213</accession>
<evidence type="ECO:0000256" key="1">
    <source>
        <dbReference type="ARBA" id="ARBA00013165"/>
    </source>
</evidence>
<evidence type="ECO:0000256" key="6">
    <source>
        <dbReference type="ARBA" id="ARBA00023146"/>
    </source>
</evidence>
<evidence type="ECO:0000259" key="9">
    <source>
        <dbReference type="Pfam" id="PF08264"/>
    </source>
</evidence>
<dbReference type="GO" id="GO:0000049">
    <property type="term" value="F:tRNA binding"/>
    <property type="evidence" value="ECO:0007669"/>
    <property type="project" value="InterPro"/>
</dbReference>
<dbReference type="Pfam" id="PF08264">
    <property type="entry name" value="Anticodon_1"/>
    <property type="match status" value="1"/>
</dbReference>
<keyword evidence="6" id="KW-0030">Aminoacyl-tRNA synthetase</keyword>
<keyword evidence="3" id="KW-0547">Nucleotide-binding</keyword>
<dbReference type="Gene3D" id="1.10.10.830">
    <property type="entry name" value="Ile-tRNA synthetase CP2 domain-like"/>
    <property type="match status" value="1"/>
</dbReference>
<gene>
    <name evidence="10" type="ORF">FIBRA_02764</name>
</gene>
<dbReference type="HOGENOM" id="CLU_001493_7_2_1"/>
<dbReference type="SUPFAM" id="SSF50677">
    <property type="entry name" value="ValRS/IleRS/LeuRS editing domain"/>
    <property type="match status" value="1"/>
</dbReference>
<dbReference type="PANTHER" id="PTHR42765:SF1">
    <property type="entry name" value="ISOLEUCINE--TRNA LIGASE, MITOCHONDRIAL"/>
    <property type="match status" value="1"/>
</dbReference>
<dbReference type="AlphaFoldDB" id="J4H213"/>
<dbReference type="InParanoid" id="J4H213"/>
<sequence length="892" mass="99421">MSRSYMPGWDCHGLPIENKVLQQLGKRPTDLTPSVIREKAEAFARQEICVQQDQFRQFGIMADWRPESTYRSLDHDYETRQLRIFQRMVEKGLIYRHYRPVYFSPSSCSALAEAELTYNDNHVSHSVYIAFKLELDSPQMSPMLRALITHRSSVRLLVWTTTPWTLTANMAIAVNPEMIYKAVASSDDPTAPLDIFAVERECSLIEHPEVLGSHVPVAEIRGSELVGGTYQPLFSSLKDSPAPSSLPIIPSSHVTPDSGTGLVHCAPAHGAEDYLVFRALDMLSPSSSTGSLLCHVDHLGQFTDDVADVVGVEAATSLIGKEVLSEGSKAIVELIDATGALRKIHRIRHRYPYDWRTDKPVITIATSQWFANIDQIKGNAVLSLQDVQFVPPQSRNRLESYVQSRSEWCISRQRVWGVPIPALHHIPSGRAVLDSDSLTHILGVLQEKGTQYWWSGPVEEFIPPAMQNGMDVKQLTETWRKSTDTMDVWFDSGTSWSMLDSLYPLDGTTGSNGRQFGSDVSLEGTDQHRGWFQSQLLTAIGTADATGRETMAPYGTLITHGMVLDESGRKMSKSLGNVVDPMTIIHGGKDLKKEPAYGTEVLRLWVATVEFTKDMHIGPTLLAQCAETLRKIRNSARFILGVLEDQPLADRIERKSLGLALVNALSNFANITLSALYLDIQKDCLYANARSDLERRATLTVLEQALITMTSVMTPILPYLSMEIHDALRASPLSHKWKPLSSEWEDDNAERDMNELLRIRNKVLSTLEKARRDKNLKSSLEADAVLTLPPGSSHALDVLRREEPFLKTLFIVSGVKVSDGTSILAPAPSWQYQEVLPVDGLIHPIHILIQPAAGEAIAAVLRFAYALPVFRIPDSCKYFWAACWGSTMLEED</sequence>
<evidence type="ECO:0000256" key="4">
    <source>
        <dbReference type="ARBA" id="ARBA00022840"/>
    </source>
</evidence>
<evidence type="ECO:0000313" key="11">
    <source>
        <dbReference type="Proteomes" id="UP000006352"/>
    </source>
</evidence>
<dbReference type="InterPro" id="IPR002301">
    <property type="entry name" value="Ile-tRNA-ligase"/>
</dbReference>
<dbReference type="GO" id="GO:0005739">
    <property type="term" value="C:mitochondrion"/>
    <property type="evidence" value="ECO:0007669"/>
    <property type="project" value="TreeGrafter"/>
</dbReference>
<dbReference type="InterPro" id="IPR033708">
    <property type="entry name" value="Anticodon_Ile_BEm"/>
</dbReference>
<protein>
    <recommendedName>
        <fullName evidence="1">isoleucine--tRNA ligase</fullName>
        <ecNumber evidence="1">6.1.1.5</ecNumber>
    </recommendedName>
    <alternativeName>
        <fullName evidence="7">Isoleucyl-tRNA synthetase</fullName>
    </alternativeName>
</protein>
<dbReference type="Pfam" id="PF00133">
    <property type="entry name" value="tRNA-synt_1"/>
    <property type="match status" value="1"/>
</dbReference>
<dbReference type="RefSeq" id="XP_012180007.1">
    <property type="nucleotide sequence ID" value="XM_012324617.1"/>
</dbReference>
<dbReference type="InterPro" id="IPR050081">
    <property type="entry name" value="Ile-tRNA_ligase"/>
</dbReference>
<evidence type="ECO:0000313" key="10">
    <source>
        <dbReference type="EMBL" id="CCM00724.1"/>
    </source>
</evidence>
<dbReference type="GO" id="GO:0005524">
    <property type="term" value="F:ATP binding"/>
    <property type="evidence" value="ECO:0007669"/>
    <property type="project" value="UniProtKB-KW"/>
</dbReference>
<evidence type="ECO:0000259" key="8">
    <source>
        <dbReference type="Pfam" id="PF00133"/>
    </source>
</evidence>
<feature type="domain" description="Aminoacyl-tRNA synthetase class Ia" evidence="8">
    <location>
        <begin position="4"/>
        <end position="617"/>
    </location>
</feature>
<dbReference type="GO" id="GO:0006428">
    <property type="term" value="P:isoleucyl-tRNA aminoacylation"/>
    <property type="evidence" value="ECO:0007669"/>
    <property type="project" value="InterPro"/>
</dbReference>
<dbReference type="InterPro" id="IPR014729">
    <property type="entry name" value="Rossmann-like_a/b/a_fold"/>
</dbReference>
<dbReference type="GO" id="GO:0032543">
    <property type="term" value="P:mitochondrial translation"/>
    <property type="evidence" value="ECO:0007669"/>
    <property type="project" value="TreeGrafter"/>
</dbReference>
<dbReference type="SUPFAM" id="SSF47323">
    <property type="entry name" value="Anticodon-binding domain of a subclass of class I aminoacyl-tRNA synthetases"/>
    <property type="match status" value="1"/>
</dbReference>
<evidence type="ECO:0000256" key="7">
    <source>
        <dbReference type="ARBA" id="ARBA00032665"/>
    </source>
</evidence>